<protein>
    <submittedName>
        <fullName evidence="1">Uncharacterized protein</fullName>
    </submittedName>
</protein>
<comment type="caution">
    <text evidence="1">The sequence shown here is derived from an EMBL/GenBank/DDBJ whole genome shotgun (WGS) entry which is preliminary data.</text>
</comment>
<dbReference type="EMBL" id="BMPQ01000008">
    <property type="protein sequence ID" value="GGK74433.1"/>
    <property type="molecule type" value="Genomic_DNA"/>
</dbReference>
<name>A0A917VFX0_9ACTN</name>
<reference evidence="1" key="2">
    <citation type="submission" date="2020-09" db="EMBL/GenBank/DDBJ databases">
        <authorList>
            <person name="Sun Q."/>
            <person name="Ohkuma M."/>
        </authorList>
    </citation>
    <scope>NUCLEOTIDE SEQUENCE</scope>
    <source>
        <strain evidence="1">JCM 3035</strain>
    </source>
</reference>
<reference evidence="1" key="1">
    <citation type="journal article" date="2014" name="Int. J. Syst. Evol. Microbiol.">
        <title>Complete genome sequence of Corynebacterium casei LMG S-19264T (=DSM 44701T), isolated from a smear-ripened cheese.</title>
        <authorList>
            <consortium name="US DOE Joint Genome Institute (JGI-PGF)"/>
            <person name="Walter F."/>
            <person name="Albersmeier A."/>
            <person name="Kalinowski J."/>
            <person name="Ruckert C."/>
        </authorList>
    </citation>
    <scope>NUCLEOTIDE SEQUENCE</scope>
    <source>
        <strain evidence="1">JCM 3035</strain>
    </source>
</reference>
<accession>A0A917VFX0</accession>
<keyword evidence="2" id="KW-1185">Reference proteome</keyword>
<gene>
    <name evidence="1" type="ORF">GCM10010094_39260</name>
</gene>
<dbReference type="RefSeq" id="WP_189323160.1">
    <property type="nucleotide sequence ID" value="NZ_BMPQ01000008.1"/>
</dbReference>
<evidence type="ECO:0000313" key="1">
    <source>
        <dbReference type="EMBL" id="GGK74433.1"/>
    </source>
</evidence>
<evidence type="ECO:0000313" key="2">
    <source>
        <dbReference type="Proteomes" id="UP000637788"/>
    </source>
</evidence>
<sequence>MPAIALIPAVFVVGFEELVEWHYGPVGIFGLLLLSIGIKTKSHTCSSIGAVLLAVLVAGPTM</sequence>
<organism evidence="1 2">
    <name type="scientific">Streptomyces flaveus</name>
    <dbReference type="NCBI Taxonomy" id="66370"/>
    <lineage>
        <taxon>Bacteria</taxon>
        <taxon>Bacillati</taxon>
        <taxon>Actinomycetota</taxon>
        <taxon>Actinomycetes</taxon>
        <taxon>Kitasatosporales</taxon>
        <taxon>Streptomycetaceae</taxon>
        <taxon>Streptomyces</taxon>
        <taxon>Streptomyces aurantiacus group</taxon>
    </lineage>
</organism>
<dbReference type="AlphaFoldDB" id="A0A917VFX0"/>
<dbReference type="Proteomes" id="UP000637788">
    <property type="component" value="Unassembled WGS sequence"/>
</dbReference>
<proteinExistence type="predicted"/>